<dbReference type="InterPro" id="IPR036873">
    <property type="entry name" value="Rhodanese-like_dom_sf"/>
</dbReference>
<dbReference type="PROSITE" id="PS50206">
    <property type="entry name" value="RHODANESE_3"/>
    <property type="match status" value="1"/>
</dbReference>
<evidence type="ECO:0000259" key="1">
    <source>
        <dbReference type="PROSITE" id="PS50206"/>
    </source>
</evidence>
<comment type="caution">
    <text evidence="2">The sequence shown here is derived from an EMBL/GenBank/DDBJ whole genome shotgun (WGS) entry which is preliminary data.</text>
</comment>
<protein>
    <submittedName>
        <fullName evidence="2">Sulfurtransferase</fullName>
    </submittedName>
</protein>
<dbReference type="Pfam" id="PF00581">
    <property type="entry name" value="Rhodanese"/>
    <property type="match status" value="1"/>
</dbReference>
<dbReference type="InterPro" id="IPR001763">
    <property type="entry name" value="Rhodanese-like_dom"/>
</dbReference>
<keyword evidence="2" id="KW-0808">Transferase</keyword>
<gene>
    <name evidence="2" type="ORF">CGK74_03740</name>
</gene>
<accession>A0A235F206</accession>
<sequence>MKHITPKEAYAFLQANPEALLIDVRSEIEYLFVGHPVGAIHVSWNDGPDWDVNPHFVGEVKKLAGNGGKRPILLICRSGNRSETAGNALLEAGFEEVYNVQHGFEGELDERHHRNSVSGWRFDGLPWEQC</sequence>
<dbReference type="AlphaFoldDB" id="A0A235F206"/>
<dbReference type="GO" id="GO:0016740">
    <property type="term" value="F:transferase activity"/>
    <property type="evidence" value="ECO:0007669"/>
    <property type="project" value="UniProtKB-KW"/>
</dbReference>
<dbReference type="PANTHER" id="PTHR45431">
    <property type="entry name" value="RHODANESE-LIKE DOMAIN-CONTAINING PROTEIN 15, CHLOROPLASTIC"/>
    <property type="match status" value="1"/>
</dbReference>
<name>A0A235F206_9RHOO</name>
<proteinExistence type="predicted"/>
<dbReference type="EMBL" id="NOIH01000003">
    <property type="protein sequence ID" value="OYD55318.1"/>
    <property type="molecule type" value="Genomic_DNA"/>
</dbReference>
<dbReference type="Gene3D" id="3.40.250.10">
    <property type="entry name" value="Rhodanese-like domain"/>
    <property type="match status" value="1"/>
</dbReference>
<evidence type="ECO:0000313" key="3">
    <source>
        <dbReference type="Proteomes" id="UP000215181"/>
    </source>
</evidence>
<dbReference type="RefSeq" id="WP_094267155.1">
    <property type="nucleotide sequence ID" value="NZ_JAQVFK010000111.1"/>
</dbReference>
<feature type="domain" description="Rhodanese" evidence="1">
    <location>
        <begin position="15"/>
        <end position="116"/>
    </location>
</feature>
<dbReference type="CDD" id="cd01522">
    <property type="entry name" value="RHOD_1"/>
    <property type="match status" value="1"/>
</dbReference>
<evidence type="ECO:0000313" key="2">
    <source>
        <dbReference type="EMBL" id="OYD55318.1"/>
    </source>
</evidence>
<dbReference type="SUPFAM" id="SSF52821">
    <property type="entry name" value="Rhodanese/Cell cycle control phosphatase"/>
    <property type="match status" value="1"/>
</dbReference>
<organism evidence="2 3">
    <name type="scientific">Thauera propionica</name>
    <dbReference type="NCBI Taxonomy" id="2019431"/>
    <lineage>
        <taxon>Bacteria</taxon>
        <taxon>Pseudomonadati</taxon>
        <taxon>Pseudomonadota</taxon>
        <taxon>Betaproteobacteria</taxon>
        <taxon>Rhodocyclales</taxon>
        <taxon>Zoogloeaceae</taxon>
        <taxon>Thauera</taxon>
    </lineage>
</organism>
<dbReference type="InterPro" id="IPR052367">
    <property type="entry name" value="Thiosulfate_ST/Rhodanese-like"/>
</dbReference>
<dbReference type="PANTHER" id="PTHR45431:SF3">
    <property type="entry name" value="RHODANESE-LIKE DOMAIN-CONTAINING PROTEIN 15, CHLOROPLASTIC"/>
    <property type="match status" value="1"/>
</dbReference>
<dbReference type="OrthoDB" id="9789585at2"/>
<reference evidence="2 3" key="1">
    <citation type="submission" date="2017-07" db="EMBL/GenBank/DDBJ databases">
        <title>Thauera sp. KNDSS-Mac4 genome sequence and assembly.</title>
        <authorList>
            <person name="Mayilraj S."/>
        </authorList>
    </citation>
    <scope>NUCLEOTIDE SEQUENCE [LARGE SCALE GENOMIC DNA]</scope>
    <source>
        <strain evidence="2 3">KNDSS-Mac4</strain>
    </source>
</reference>
<dbReference type="Proteomes" id="UP000215181">
    <property type="component" value="Unassembled WGS sequence"/>
</dbReference>
<dbReference type="SMART" id="SM00450">
    <property type="entry name" value="RHOD"/>
    <property type="match status" value="1"/>
</dbReference>
<keyword evidence="3" id="KW-1185">Reference proteome</keyword>